<feature type="non-terminal residue" evidence="1">
    <location>
        <position position="118"/>
    </location>
</feature>
<dbReference type="PANTHER" id="PTHR32063:SF0">
    <property type="entry name" value="SWARMING MOTILITY PROTEIN SWRC"/>
    <property type="match status" value="1"/>
</dbReference>
<dbReference type="Pfam" id="PF00873">
    <property type="entry name" value="ACR_tran"/>
    <property type="match status" value="1"/>
</dbReference>
<dbReference type="AlphaFoldDB" id="T1AKB0"/>
<dbReference type="PANTHER" id="PTHR32063">
    <property type="match status" value="1"/>
</dbReference>
<comment type="caution">
    <text evidence="1">The sequence shown here is derived from an EMBL/GenBank/DDBJ whole genome shotgun (WGS) entry which is preliminary data.</text>
</comment>
<dbReference type="GO" id="GO:0042910">
    <property type="term" value="F:xenobiotic transmembrane transporter activity"/>
    <property type="evidence" value="ECO:0007669"/>
    <property type="project" value="TreeGrafter"/>
</dbReference>
<accession>T1AKB0</accession>
<dbReference type="Gene3D" id="3.30.2090.10">
    <property type="entry name" value="Multidrug efflux transporter AcrB TolC docking domain, DN and DC subdomains"/>
    <property type="match status" value="1"/>
</dbReference>
<dbReference type="EMBL" id="AUZZ01007437">
    <property type="protein sequence ID" value="EQD42480.1"/>
    <property type="molecule type" value="Genomic_DNA"/>
</dbReference>
<organism evidence="1">
    <name type="scientific">mine drainage metagenome</name>
    <dbReference type="NCBI Taxonomy" id="410659"/>
    <lineage>
        <taxon>unclassified sequences</taxon>
        <taxon>metagenomes</taxon>
        <taxon>ecological metagenomes</taxon>
    </lineage>
</organism>
<dbReference type="GO" id="GO:0005886">
    <property type="term" value="C:plasma membrane"/>
    <property type="evidence" value="ECO:0007669"/>
    <property type="project" value="TreeGrafter"/>
</dbReference>
<dbReference type="InterPro" id="IPR001036">
    <property type="entry name" value="Acrflvin-R"/>
</dbReference>
<dbReference type="InterPro" id="IPR027463">
    <property type="entry name" value="AcrB_DN_DC_subdom"/>
</dbReference>
<reference evidence="1" key="2">
    <citation type="journal article" date="2014" name="ISME J.">
        <title>Microbial stratification in low pH oxic and suboxic macroscopic growths along an acid mine drainage.</title>
        <authorList>
            <person name="Mendez-Garcia C."/>
            <person name="Mesa V."/>
            <person name="Sprenger R.R."/>
            <person name="Richter M."/>
            <person name="Diez M.S."/>
            <person name="Solano J."/>
            <person name="Bargiela R."/>
            <person name="Golyshina O.V."/>
            <person name="Manteca A."/>
            <person name="Ramos J.L."/>
            <person name="Gallego J.R."/>
            <person name="Llorente I."/>
            <person name="Martins Dos Santos V.A."/>
            <person name="Jensen O.N."/>
            <person name="Pelaez A.I."/>
            <person name="Sanchez J."/>
            <person name="Ferrer M."/>
        </authorList>
    </citation>
    <scope>NUCLEOTIDE SEQUENCE</scope>
</reference>
<name>T1AKB0_9ZZZZ</name>
<gene>
    <name evidence="1" type="ORF">B2A_10316</name>
</gene>
<reference evidence="1" key="1">
    <citation type="submission" date="2013-08" db="EMBL/GenBank/DDBJ databases">
        <authorList>
            <person name="Mendez C."/>
            <person name="Richter M."/>
            <person name="Ferrer M."/>
            <person name="Sanchez J."/>
        </authorList>
    </citation>
    <scope>NUCLEOTIDE SEQUENCE</scope>
</reference>
<proteinExistence type="predicted"/>
<dbReference type="SUPFAM" id="SSF82714">
    <property type="entry name" value="Multidrug efflux transporter AcrB TolC docking domain, DN and DC subdomains"/>
    <property type="match status" value="1"/>
</dbReference>
<sequence>MVVSGPTIDLRVRRAQAERFGRTTQNIADAVKNALLGSTSSYVLHGDRVVDVRVLAAPSSVDRFSELDELPLRTPTGAIVRLSQVATVQERPNEVELNRDNLRQDDIVSARRGRRGSR</sequence>
<evidence type="ECO:0000313" key="1">
    <source>
        <dbReference type="EMBL" id="EQD42480.1"/>
    </source>
</evidence>
<protein>
    <submittedName>
        <fullName evidence="1">Metal ion efflux RND protein family protein</fullName>
    </submittedName>
</protein>